<keyword evidence="1" id="KW-0732">Signal</keyword>
<evidence type="ECO:0000256" key="1">
    <source>
        <dbReference type="SAM" id="SignalP"/>
    </source>
</evidence>
<keyword evidence="3" id="KW-1185">Reference proteome</keyword>
<dbReference type="Proteomes" id="UP000318199">
    <property type="component" value="Unassembled WGS sequence"/>
</dbReference>
<reference evidence="2 3" key="1">
    <citation type="submission" date="2019-07" db="EMBL/GenBank/DDBJ databases">
        <title>Caenimonas sedimenti sp. nov., isolated from activated sludge.</title>
        <authorList>
            <person name="Xu J."/>
        </authorList>
    </citation>
    <scope>NUCLEOTIDE SEQUENCE [LARGE SCALE GENOMIC DNA]</scope>
    <source>
        <strain evidence="2 3">HX-9-20</strain>
    </source>
</reference>
<sequence length="111" mass="12058">MQARFLLAAVLFATSLVQAQSQDSSGADRVTAAMGYEVLNAIHKVNGSQESAARRCRVYMEEAQSAEKLGAKDMAARNWDRAARGCRSDAVIACRVHKDVAPGEQCNMVLR</sequence>
<dbReference type="AlphaFoldDB" id="A0A562ZDW2"/>
<name>A0A562ZDW2_9BURK</name>
<feature type="signal peptide" evidence="1">
    <location>
        <begin position="1"/>
        <end position="19"/>
    </location>
</feature>
<evidence type="ECO:0000313" key="2">
    <source>
        <dbReference type="EMBL" id="TWO63997.1"/>
    </source>
</evidence>
<dbReference type="EMBL" id="VOBQ01000033">
    <property type="protein sequence ID" value="TWO63997.1"/>
    <property type="molecule type" value="Genomic_DNA"/>
</dbReference>
<protein>
    <recommendedName>
        <fullName evidence="4">UrcA family protein</fullName>
    </recommendedName>
</protein>
<accession>A0A562ZDW2</accession>
<organism evidence="2 3">
    <name type="scientific">Caenimonas sedimenti</name>
    <dbReference type="NCBI Taxonomy" id="2596921"/>
    <lineage>
        <taxon>Bacteria</taxon>
        <taxon>Pseudomonadati</taxon>
        <taxon>Pseudomonadota</taxon>
        <taxon>Betaproteobacteria</taxon>
        <taxon>Burkholderiales</taxon>
        <taxon>Comamonadaceae</taxon>
        <taxon>Caenimonas</taxon>
    </lineage>
</organism>
<dbReference type="RefSeq" id="WP_145897393.1">
    <property type="nucleotide sequence ID" value="NZ_VOBQ01000033.1"/>
</dbReference>
<comment type="caution">
    <text evidence="2">The sequence shown here is derived from an EMBL/GenBank/DDBJ whole genome shotgun (WGS) entry which is preliminary data.</text>
</comment>
<feature type="chain" id="PRO_5022111780" description="UrcA family protein" evidence="1">
    <location>
        <begin position="20"/>
        <end position="111"/>
    </location>
</feature>
<evidence type="ECO:0000313" key="3">
    <source>
        <dbReference type="Proteomes" id="UP000318199"/>
    </source>
</evidence>
<proteinExistence type="predicted"/>
<evidence type="ECO:0008006" key="4">
    <source>
        <dbReference type="Google" id="ProtNLM"/>
    </source>
</evidence>
<gene>
    <name evidence="2" type="ORF">FN976_28335</name>
</gene>